<protein>
    <submittedName>
        <fullName evidence="1">Uncharacterized protein</fullName>
    </submittedName>
</protein>
<dbReference type="AlphaFoldDB" id="A0A087SV16"/>
<evidence type="ECO:0000313" key="1">
    <source>
        <dbReference type="EMBL" id="KFM56705.1"/>
    </source>
</evidence>
<dbReference type="Proteomes" id="UP000054359">
    <property type="component" value="Unassembled WGS sequence"/>
</dbReference>
<gene>
    <name evidence="1" type="ORF">X975_25825</name>
</gene>
<organism evidence="1 2">
    <name type="scientific">Stegodyphus mimosarum</name>
    <name type="common">African social velvet spider</name>
    <dbReference type="NCBI Taxonomy" id="407821"/>
    <lineage>
        <taxon>Eukaryota</taxon>
        <taxon>Metazoa</taxon>
        <taxon>Ecdysozoa</taxon>
        <taxon>Arthropoda</taxon>
        <taxon>Chelicerata</taxon>
        <taxon>Arachnida</taxon>
        <taxon>Araneae</taxon>
        <taxon>Araneomorphae</taxon>
        <taxon>Entelegynae</taxon>
        <taxon>Eresoidea</taxon>
        <taxon>Eresidae</taxon>
        <taxon>Stegodyphus</taxon>
    </lineage>
</organism>
<reference evidence="1 2" key="1">
    <citation type="submission" date="2013-11" db="EMBL/GenBank/DDBJ databases">
        <title>Genome sequencing of Stegodyphus mimosarum.</title>
        <authorList>
            <person name="Bechsgaard J."/>
        </authorList>
    </citation>
    <scope>NUCLEOTIDE SEQUENCE [LARGE SCALE GENOMIC DNA]</scope>
</reference>
<name>A0A087SV16_STEMI</name>
<keyword evidence="2" id="KW-1185">Reference proteome</keyword>
<sequence length="49" mass="5511">MSKGANSFRAAGKRYCNSLGDNIWQSTAVDDFRRLISFNPKLIRLSSMS</sequence>
<accession>A0A087SV16</accession>
<feature type="non-terminal residue" evidence="1">
    <location>
        <position position="49"/>
    </location>
</feature>
<dbReference type="EMBL" id="KK112089">
    <property type="protein sequence ID" value="KFM56705.1"/>
    <property type="molecule type" value="Genomic_DNA"/>
</dbReference>
<evidence type="ECO:0000313" key="2">
    <source>
        <dbReference type="Proteomes" id="UP000054359"/>
    </source>
</evidence>
<proteinExistence type="predicted"/>